<name>A0ACC1WYM9_MELAZ</name>
<organism evidence="1 2">
    <name type="scientific">Melia azedarach</name>
    <name type="common">Chinaberry tree</name>
    <dbReference type="NCBI Taxonomy" id="155640"/>
    <lineage>
        <taxon>Eukaryota</taxon>
        <taxon>Viridiplantae</taxon>
        <taxon>Streptophyta</taxon>
        <taxon>Embryophyta</taxon>
        <taxon>Tracheophyta</taxon>
        <taxon>Spermatophyta</taxon>
        <taxon>Magnoliopsida</taxon>
        <taxon>eudicotyledons</taxon>
        <taxon>Gunneridae</taxon>
        <taxon>Pentapetalae</taxon>
        <taxon>rosids</taxon>
        <taxon>malvids</taxon>
        <taxon>Sapindales</taxon>
        <taxon>Meliaceae</taxon>
        <taxon>Melia</taxon>
    </lineage>
</organism>
<keyword evidence="2" id="KW-1185">Reference proteome</keyword>
<dbReference type="EMBL" id="CM051406">
    <property type="protein sequence ID" value="KAJ4704117.1"/>
    <property type="molecule type" value="Genomic_DNA"/>
</dbReference>
<comment type="caution">
    <text evidence="1">The sequence shown here is derived from an EMBL/GenBank/DDBJ whole genome shotgun (WGS) entry which is preliminary data.</text>
</comment>
<reference evidence="1 2" key="1">
    <citation type="journal article" date="2023" name="Science">
        <title>Complex scaffold remodeling in plant triterpene biosynthesis.</title>
        <authorList>
            <person name="De La Pena R."/>
            <person name="Hodgson H."/>
            <person name="Liu J.C."/>
            <person name="Stephenson M.J."/>
            <person name="Martin A.C."/>
            <person name="Owen C."/>
            <person name="Harkess A."/>
            <person name="Leebens-Mack J."/>
            <person name="Jimenez L.E."/>
            <person name="Osbourn A."/>
            <person name="Sattely E.S."/>
        </authorList>
    </citation>
    <scope>NUCLEOTIDE SEQUENCE [LARGE SCALE GENOMIC DNA]</scope>
    <source>
        <strain evidence="2">cv. JPN11</strain>
        <tissue evidence="1">Leaf</tissue>
    </source>
</reference>
<proteinExistence type="predicted"/>
<evidence type="ECO:0000313" key="1">
    <source>
        <dbReference type="EMBL" id="KAJ4704117.1"/>
    </source>
</evidence>
<dbReference type="Proteomes" id="UP001164539">
    <property type="component" value="Chromosome 13"/>
</dbReference>
<evidence type="ECO:0000313" key="2">
    <source>
        <dbReference type="Proteomes" id="UP001164539"/>
    </source>
</evidence>
<protein>
    <submittedName>
        <fullName evidence="1">WEB family protein</fullName>
    </submittedName>
</protein>
<gene>
    <name evidence="1" type="ORF">OWV82_023920</name>
</gene>
<sequence>MEKKANLRDMSKAPTSSPKGEVGEIDTRAPFQSVKAAVSLFGEVKVKRNKPAIRRTRLSSENILEKETQLLLAQKELERTKQKLESAETTKARALRDLERAKRTTEELTAKLKAVNESKESTIQAAEYVKEKAKQLEFTKSQKSMGGEVNRNQELDHARAHYISTATEIDVVKQELNKIRQDFDATLEAKQAAFQQAAEARCLAKVSTERVGELQKEISAMKEGIKQIKFATQQANEEQGKAASGKDHLVQCYKDAKEAADKKVNSLKKEYDPELCSSLEKQVAETTADIETLQKQMKLAHAAEMETMRAVTIELNEATKILQEVADEECSLRNLVSSLELEVEEVKKECEELKEKAAEKEAVKEAKEIEVMERKAAEKEAAEMVTIAEEKEAEEHRLKLEQLLSETESARKEAEEMTKITEELKQEAETAQMDAEEAEKNAQLALSDVEEAKASEKKTRDELDILSMKSDSASAPTKITITKEEFESLNKKVEESEDLAEKKLAEALAQLEVINASKNEADRKLEENLKAMEEIKEATEMALKSAETAAAAQSMVEGELRRWRQQEQQMTAA</sequence>
<accession>A0ACC1WYM9</accession>